<accession>A0AA37WHP0</accession>
<keyword evidence="5" id="KW-1185">Reference proteome</keyword>
<protein>
    <submittedName>
        <fullName evidence="4">Membrane protein</fullName>
    </submittedName>
</protein>
<keyword evidence="3" id="KW-0175">Coiled coil</keyword>
<dbReference type="GO" id="GO:0050821">
    <property type="term" value="P:protein stabilization"/>
    <property type="evidence" value="ECO:0007669"/>
    <property type="project" value="TreeGrafter"/>
</dbReference>
<dbReference type="AlphaFoldDB" id="A0AA37WHP0"/>
<reference evidence="4" key="1">
    <citation type="journal article" date="2014" name="Int. J. Syst. Evol. Microbiol.">
        <title>Complete genome sequence of Corynebacterium casei LMG S-19264T (=DSM 44701T), isolated from a smear-ripened cheese.</title>
        <authorList>
            <consortium name="US DOE Joint Genome Institute (JGI-PGF)"/>
            <person name="Walter F."/>
            <person name="Albersmeier A."/>
            <person name="Kalinowski J."/>
            <person name="Ruckert C."/>
        </authorList>
    </citation>
    <scope>NUCLEOTIDE SEQUENCE</scope>
    <source>
        <strain evidence="4">NBRC 108769</strain>
    </source>
</reference>
<evidence type="ECO:0000256" key="3">
    <source>
        <dbReference type="SAM" id="Coils"/>
    </source>
</evidence>
<comment type="similarity">
    <text evidence="1">Belongs to the Skp family.</text>
</comment>
<organism evidence="4 5">
    <name type="scientific">Portibacter lacus</name>
    <dbReference type="NCBI Taxonomy" id="1099794"/>
    <lineage>
        <taxon>Bacteria</taxon>
        <taxon>Pseudomonadati</taxon>
        <taxon>Bacteroidota</taxon>
        <taxon>Saprospiria</taxon>
        <taxon>Saprospirales</taxon>
        <taxon>Haliscomenobacteraceae</taxon>
        <taxon>Portibacter</taxon>
    </lineage>
</organism>
<keyword evidence="2" id="KW-0732">Signal</keyword>
<evidence type="ECO:0000256" key="1">
    <source>
        <dbReference type="ARBA" id="ARBA00009091"/>
    </source>
</evidence>
<evidence type="ECO:0000256" key="2">
    <source>
        <dbReference type="ARBA" id="ARBA00022729"/>
    </source>
</evidence>
<reference evidence="4" key="2">
    <citation type="submission" date="2023-01" db="EMBL/GenBank/DDBJ databases">
        <title>Draft genome sequence of Portibacter lacus strain NBRC 108769.</title>
        <authorList>
            <person name="Sun Q."/>
            <person name="Mori K."/>
        </authorList>
    </citation>
    <scope>NUCLEOTIDE SEQUENCE</scope>
    <source>
        <strain evidence="4">NBRC 108769</strain>
    </source>
</reference>
<dbReference type="GO" id="GO:0051082">
    <property type="term" value="F:unfolded protein binding"/>
    <property type="evidence" value="ECO:0007669"/>
    <property type="project" value="InterPro"/>
</dbReference>
<comment type="caution">
    <text evidence="4">The sequence shown here is derived from an EMBL/GenBank/DDBJ whole genome shotgun (WGS) entry which is preliminary data.</text>
</comment>
<dbReference type="Gene3D" id="3.30.910.20">
    <property type="entry name" value="Skp domain"/>
    <property type="match status" value="1"/>
</dbReference>
<gene>
    <name evidence="4" type="ORF">GCM10007940_35460</name>
</gene>
<dbReference type="PANTHER" id="PTHR35089">
    <property type="entry name" value="CHAPERONE PROTEIN SKP"/>
    <property type="match status" value="1"/>
</dbReference>
<proteinExistence type="inferred from homology"/>
<evidence type="ECO:0000313" key="5">
    <source>
        <dbReference type="Proteomes" id="UP001156666"/>
    </source>
</evidence>
<dbReference type="SMART" id="SM00935">
    <property type="entry name" value="OmpH"/>
    <property type="match status" value="1"/>
</dbReference>
<dbReference type="GO" id="GO:0005829">
    <property type="term" value="C:cytosol"/>
    <property type="evidence" value="ECO:0007669"/>
    <property type="project" value="TreeGrafter"/>
</dbReference>
<dbReference type="PANTHER" id="PTHR35089:SF1">
    <property type="entry name" value="CHAPERONE PROTEIN SKP"/>
    <property type="match status" value="1"/>
</dbReference>
<dbReference type="InterPro" id="IPR024930">
    <property type="entry name" value="Skp_dom_sf"/>
</dbReference>
<sequence>MNAQRIAIIDVSSILEEMSDYKVAQQEVDKIASAWRQEIGVEYDKIKSLYNKYQAEQVLLSEDAKAEKENEIMEAEKTVREMQKQRFGPDGDLFKKRQELVQPIQEKVYSTIEEYATDRGYDIIFDKAGSAGILFTSDEYDKTGEVKRKLGLK</sequence>
<feature type="coiled-coil region" evidence="3">
    <location>
        <begin position="58"/>
        <end position="85"/>
    </location>
</feature>
<dbReference type="EMBL" id="BSOH01000023">
    <property type="protein sequence ID" value="GLR18930.1"/>
    <property type="molecule type" value="Genomic_DNA"/>
</dbReference>
<evidence type="ECO:0000313" key="4">
    <source>
        <dbReference type="EMBL" id="GLR18930.1"/>
    </source>
</evidence>
<dbReference type="SUPFAM" id="SSF111384">
    <property type="entry name" value="OmpH-like"/>
    <property type="match status" value="1"/>
</dbReference>
<name>A0AA37WHP0_9BACT</name>
<dbReference type="InterPro" id="IPR005632">
    <property type="entry name" value="Chaperone_Skp"/>
</dbReference>
<dbReference type="Proteomes" id="UP001156666">
    <property type="component" value="Unassembled WGS sequence"/>
</dbReference>
<dbReference type="Pfam" id="PF03938">
    <property type="entry name" value="OmpH"/>
    <property type="match status" value="1"/>
</dbReference>